<dbReference type="InterPro" id="IPR006160">
    <property type="entry name" value="SCFA_transpt_AtoE"/>
</dbReference>
<protein>
    <submittedName>
        <fullName evidence="2">Short-chain fatty acids transporter</fullName>
    </submittedName>
</protein>
<dbReference type="KEGG" id="bbh:BN112_2943"/>
<name>A0A0C6P909_BORBO</name>
<dbReference type="RefSeq" id="WP_015064621.1">
    <property type="nucleotide sequence ID" value="NC_019382.1"/>
</dbReference>
<feature type="transmembrane region" description="Helical" evidence="1">
    <location>
        <begin position="212"/>
        <end position="230"/>
    </location>
</feature>
<feature type="transmembrane region" description="Helical" evidence="1">
    <location>
        <begin position="40"/>
        <end position="60"/>
    </location>
</feature>
<dbReference type="GO" id="GO:0005886">
    <property type="term" value="C:plasma membrane"/>
    <property type="evidence" value="ECO:0007669"/>
    <property type="project" value="TreeGrafter"/>
</dbReference>
<evidence type="ECO:0000313" key="2">
    <source>
        <dbReference type="EMBL" id="CCJ54860.1"/>
    </source>
</evidence>
<dbReference type="PANTHER" id="PTHR41983">
    <property type="entry name" value="SHORT-CHAIN FATTY ACID TRANSPORTER-RELATED"/>
    <property type="match status" value="1"/>
</dbReference>
<gene>
    <name evidence="2" type="ORF">BN112_2943</name>
</gene>
<sequence length="487" mass="52686">MPNNHLTAAAPAQGREAIASPMERFSQAMVAWAEKWFPDAYVFVVVACAVVALGAILHGGDPLAVSKAFGEGFWSIIPFTMQMAMVAITGYVLALSPPVARLLRALARVPSTPRGAVVFIGTLSILLSLVNWGLSLIFSGLLVREMARRNDLRLDYRAAGAAGYLGLGCGFTLGMSSSAAQLQATPASIPASLMPITGVIGFSETILTWQNLVVVILVTVVSGLVCYFTAPSPERSLTAQDLGVDLTEPEAQAAQRQRPGDYLEFSPWLTVAVVGLASGWLYLTFRSGNPFITMSQLNTYNFVFLLLGLLLHWRPRSFLESFGRAMPSISGVMLQFPFYGGIGYVLTKVANVQGHTLSDAIAHWFVSLAHDSSVFSILVSIYSAFLGFFIPSAGGKWVIEAPYIMDAANQIQAHLGWTVMVYNIAETLPNFINPFWMLPLLGILRLKSKDLVGYTAMQFLVHFPIVVAAGAILMHTFSYVPPVIPGQ</sequence>
<dbReference type="OrthoDB" id="9342495at2"/>
<reference evidence="2 3" key="1">
    <citation type="journal article" date="2012" name="BMC Genomics">
        <title>Comparative genomics of the classical Bordetella subspecies: the evolution and exchange of virulence-associated diversity amongst closely related pathogens.</title>
        <authorList>
            <person name="Park J."/>
            <person name="Zhang Y."/>
            <person name="Buboltz A.M."/>
            <person name="Zhang X."/>
            <person name="Schuster S.C."/>
            <person name="Ahuja U."/>
            <person name="Liu M."/>
            <person name="Miller J.F."/>
            <person name="Sebaihia M."/>
            <person name="Bentley S.D."/>
            <person name="Parkhill J."/>
            <person name="Harvill E.T."/>
        </authorList>
    </citation>
    <scope>NUCLEOTIDE SEQUENCE [LARGE SCALE GENOMIC DNA]</scope>
    <source>
        <strain evidence="2 3">253</strain>
    </source>
</reference>
<dbReference type="Pfam" id="PF02667">
    <property type="entry name" value="SCFA_trans"/>
    <property type="match status" value="1"/>
</dbReference>
<keyword evidence="1" id="KW-1133">Transmembrane helix</keyword>
<feature type="transmembrane region" description="Helical" evidence="1">
    <location>
        <begin position="325"/>
        <end position="347"/>
    </location>
</feature>
<keyword evidence="1" id="KW-0812">Transmembrane</keyword>
<feature type="transmembrane region" description="Helical" evidence="1">
    <location>
        <begin position="154"/>
        <end position="175"/>
    </location>
</feature>
<proteinExistence type="predicted"/>
<organism evidence="2 3">
    <name type="scientific">Bordetella bronchiseptica 253</name>
    <dbReference type="NCBI Taxonomy" id="568707"/>
    <lineage>
        <taxon>Bacteria</taxon>
        <taxon>Pseudomonadati</taxon>
        <taxon>Pseudomonadota</taxon>
        <taxon>Betaproteobacteria</taxon>
        <taxon>Burkholderiales</taxon>
        <taxon>Alcaligenaceae</taxon>
        <taxon>Bordetella</taxon>
    </lineage>
</organism>
<evidence type="ECO:0000256" key="1">
    <source>
        <dbReference type="SAM" id="Phobius"/>
    </source>
</evidence>
<feature type="transmembrane region" description="Helical" evidence="1">
    <location>
        <begin position="459"/>
        <end position="480"/>
    </location>
</feature>
<dbReference type="HOGENOM" id="CLU_037744_0_0_4"/>
<dbReference type="Proteomes" id="UP000007564">
    <property type="component" value="Chromosome"/>
</dbReference>
<accession>A0A0C6P909</accession>
<dbReference type="EMBL" id="HE965806">
    <property type="protein sequence ID" value="CCJ54860.1"/>
    <property type="molecule type" value="Genomic_DNA"/>
</dbReference>
<dbReference type="PANTHER" id="PTHR41983:SF2">
    <property type="entry name" value="SHORT-CHAIN FATTY ACID TRANSPORTER-RELATED"/>
    <property type="match status" value="1"/>
</dbReference>
<feature type="transmembrane region" description="Helical" evidence="1">
    <location>
        <begin position="368"/>
        <end position="390"/>
    </location>
</feature>
<feature type="transmembrane region" description="Helical" evidence="1">
    <location>
        <begin position="265"/>
        <end position="285"/>
    </location>
</feature>
<feature type="transmembrane region" description="Helical" evidence="1">
    <location>
        <begin position="297"/>
        <end position="313"/>
    </location>
</feature>
<evidence type="ECO:0000313" key="3">
    <source>
        <dbReference type="Proteomes" id="UP000007564"/>
    </source>
</evidence>
<keyword evidence="1" id="KW-0472">Membrane</keyword>
<feature type="transmembrane region" description="Helical" evidence="1">
    <location>
        <begin position="72"/>
        <end position="96"/>
    </location>
</feature>
<dbReference type="AlphaFoldDB" id="A0A0C6P909"/>
<feature type="transmembrane region" description="Helical" evidence="1">
    <location>
        <begin position="116"/>
        <end position="142"/>
    </location>
</feature>